<reference evidence="3" key="1">
    <citation type="submission" date="2013-02" db="EMBL/GenBank/DDBJ databases">
        <authorList>
            <person name="Hughes D."/>
        </authorList>
    </citation>
    <scope>NUCLEOTIDE SEQUENCE</scope>
    <source>
        <strain>Durham</strain>
        <strain evidence="3">NC isolate 2 -- Noor lab</strain>
    </source>
</reference>
<evidence type="ECO:0000313" key="3">
    <source>
        <dbReference type="Proteomes" id="UP000015102"/>
    </source>
</evidence>
<sequence length="136" mass="15442">MKTQVFFIAIALFAFVQAEQPEDGNTRSLKDWFKKEESKLREFFEKFQTNAKDFIEEAKKGGEEALKAAEEFVKALEGPCNDINKILDTGLIQKIPIKNIKNIARSTKEVCGLIINEGIPKNAEQLQKYIDALKGF</sequence>
<protein>
    <submittedName>
        <fullName evidence="2">Uncharacterized protein</fullName>
    </submittedName>
</protein>
<keyword evidence="1" id="KW-0732">Signal</keyword>
<keyword evidence="3" id="KW-1185">Reference proteome</keyword>
<evidence type="ECO:0000313" key="2">
    <source>
        <dbReference type="EnsemblMetazoa" id="MESCA010759-PA"/>
    </source>
</evidence>
<feature type="signal peptide" evidence="1">
    <location>
        <begin position="1"/>
        <end position="18"/>
    </location>
</feature>
<proteinExistence type="predicted"/>
<feature type="chain" id="PRO_5004577959" evidence="1">
    <location>
        <begin position="19"/>
        <end position="136"/>
    </location>
</feature>
<reference evidence="2" key="2">
    <citation type="submission" date="2015-06" db="UniProtKB">
        <authorList>
            <consortium name="EnsemblMetazoa"/>
        </authorList>
    </citation>
    <scope>IDENTIFICATION</scope>
</reference>
<dbReference type="AlphaFoldDB" id="T1H3D5"/>
<dbReference type="HOGENOM" id="CLU_1877779_0_0_1"/>
<dbReference type="Proteomes" id="UP000015102">
    <property type="component" value="Unassembled WGS sequence"/>
</dbReference>
<accession>T1H3D5</accession>
<dbReference type="EnsemblMetazoa" id="MESCA010759-RA">
    <property type="protein sequence ID" value="MESCA010759-PA"/>
    <property type="gene ID" value="MESCA010759"/>
</dbReference>
<dbReference type="EMBL" id="CAQQ02138553">
    <property type="status" value="NOT_ANNOTATED_CDS"/>
    <property type="molecule type" value="Genomic_DNA"/>
</dbReference>
<organism evidence="2 3">
    <name type="scientific">Megaselia scalaris</name>
    <name type="common">Humpbacked fly</name>
    <name type="synonym">Phora scalaris</name>
    <dbReference type="NCBI Taxonomy" id="36166"/>
    <lineage>
        <taxon>Eukaryota</taxon>
        <taxon>Metazoa</taxon>
        <taxon>Ecdysozoa</taxon>
        <taxon>Arthropoda</taxon>
        <taxon>Hexapoda</taxon>
        <taxon>Insecta</taxon>
        <taxon>Pterygota</taxon>
        <taxon>Neoptera</taxon>
        <taxon>Endopterygota</taxon>
        <taxon>Diptera</taxon>
        <taxon>Brachycera</taxon>
        <taxon>Muscomorpha</taxon>
        <taxon>Platypezoidea</taxon>
        <taxon>Phoridae</taxon>
        <taxon>Megaseliini</taxon>
        <taxon>Megaselia</taxon>
    </lineage>
</organism>
<name>T1H3D5_MEGSC</name>
<evidence type="ECO:0000256" key="1">
    <source>
        <dbReference type="SAM" id="SignalP"/>
    </source>
</evidence>